<dbReference type="GO" id="GO:0005524">
    <property type="term" value="F:ATP binding"/>
    <property type="evidence" value="ECO:0007669"/>
    <property type="project" value="UniProtKB-UniRule"/>
</dbReference>
<dbReference type="GO" id="GO:0003777">
    <property type="term" value="F:microtubule motor activity"/>
    <property type="evidence" value="ECO:0007669"/>
    <property type="project" value="InterPro"/>
</dbReference>
<evidence type="ECO:0000259" key="9">
    <source>
        <dbReference type="PROSITE" id="PS50067"/>
    </source>
</evidence>
<keyword evidence="7" id="KW-0505">Motor protein</keyword>
<dbReference type="SMART" id="SM00129">
    <property type="entry name" value="KISc"/>
    <property type="match status" value="1"/>
</dbReference>
<organism evidence="10 11">
    <name type="scientific">Dimorphilus gyrociliatus</name>
    <dbReference type="NCBI Taxonomy" id="2664684"/>
    <lineage>
        <taxon>Eukaryota</taxon>
        <taxon>Metazoa</taxon>
        <taxon>Spiralia</taxon>
        <taxon>Lophotrochozoa</taxon>
        <taxon>Annelida</taxon>
        <taxon>Polychaeta</taxon>
        <taxon>Polychaeta incertae sedis</taxon>
        <taxon>Dinophilidae</taxon>
        <taxon>Dimorphilus</taxon>
    </lineage>
</organism>
<comment type="similarity">
    <text evidence="7">Belongs to the TRAFAC class myosin-kinesin ATPase superfamily. Kinesin family.</text>
</comment>
<protein>
    <submittedName>
        <fullName evidence="10">DgyrCDS2760</fullName>
    </submittedName>
</protein>
<keyword evidence="4 7" id="KW-0067">ATP-binding</keyword>
<evidence type="ECO:0000256" key="5">
    <source>
        <dbReference type="ARBA" id="ARBA00023054"/>
    </source>
</evidence>
<evidence type="ECO:0000256" key="8">
    <source>
        <dbReference type="SAM" id="Coils"/>
    </source>
</evidence>
<dbReference type="OrthoDB" id="3176171at2759"/>
<dbReference type="Gene3D" id="3.40.850.10">
    <property type="entry name" value="Kinesin motor domain"/>
    <property type="match status" value="1"/>
</dbReference>
<comment type="caution">
    <text evidence="10">The sequence shown here is derived from an EMBL/GenBank/DDBJ whole genome shotgun (WGS) entry which is preliminary data.</text>
</comment>
<dbReference type="GO" id="GO:0051231">
    <property type="term" value="P:spindle elongation"/>
    <property type="evidence" value="ECO:0007669"/>
    <property type="project" value="TreeGrafter"/>
</dbReference>
<dbReference type="AlphaFoldDB" id="A0A7I8VGD0"/>
<sequence length="690" mass="79461">MPTETSAIRVIAKCRPTIKNEQNKAGKKITKIQGDKLSLDVPGKDQTFSFDKVYGADVKNTQIFREECDSLAQRLLNGYNISLLAVGATGSGKSHLMNGTELDQGIIPQMIKSVNNEMANQRNQKQFFSTISYVEILNEELTDLLNPHDDEMCIREHNQLGIYVERLSELICKEEDDMMSYYEQGNRARKMGTNDIHNHRAKANGIVIIQIEQKDLKSTGKLGVKSKLVIADMAGIEGAFNKKDKDKSIETFVSVVTAGKQGGNNPKGNSKLTKILSDAIGGNSICYTFLTLSQMDSDYLNTQHTLSVGQTLKSIKNKFKINLNETSSVINDLREEIAKLREKISKNPDNCKEDVARMQQLIQDLKTAKQQNWDEKEKLSERYSKERQKNLANKGVLDWVLDTSSNKGNKEKQERALLLQKEKDQLTLEYKERRRAVDDLKNDLQMKVSEHSQYSESGKVNSNENKKKISIIHETKEKLKAESEALKDVKKRLKEVQDDLKTTDDDASVYIVAKGDLESRIKVQEIERRRLEDNHKAHLDDETEKIRMEIEQRKMEIKNYTTEDGIRLEQELVGLKSEKHLVSLRIQHLQEEKLKIEQDLHQMQKRQKEEFELQQLQHFQAFRKYREIYDKQKAVIEERFRKLLEDSVQDAIFLSVRNEELMGENNKLRQEIAQLKDQASVRPNSSNKSK</sequence>
<keyword evidence="6" id="KW-0206">Cytoskeleton</keyword>
<evidence type="ECO:0000256" key="2">
    <source>
        <dbReference type="ARBA" id="ARBA00022490"/>
    </source>
</evidence>
<feature type="domain" description="Kinesin motor" evidence="9">
    <location>
        <begin position="7"/>
        <end position="315"/>
    </location>
</feature>
<dbReference type="InterPro" id="IPR027640">
    <property type="entry name" value="Kinesin-like_fam"/>
</dbReference>
<name>A0A7I8VGD0_9ANNE</name>
<dbReference type="InterPro" id="IPR036961">
    <property type="entry name" value="Kinesin_motor_dom_sf"/>
</dbReference>
<dbReference type="InterPro" id="IPR001752">
    <property type="entry name" value="Kinesin_motor_dom"/>
</dbReference>
<dbReference type="GO" id="GO:0007052">
    <property type="term" value="P:mitotic spindle organization"/>
    <property type="evidence" value="ECO:0007669"/>
    <property type="project" value="TreeGrafter"/>
</dbReference>
<dbReference type="PANTHER" id="PTHR47969:SF15">
    <property type="entry name" value="CHROMOSOME-ASSOCIATED KINESIN KIF4A-RELATED"/>
    <property type="match status" value="1"/>
</dbReference>
<reference evidence="10 11" key="1">
    <citation type="submission" date="2020-08" db="EMBL/GenBank/DDBJ databases">
        <authorList>
            <person name="Hejnol A."/>
        </authorList>
    </citation>
    <scope>NUCLEOTIDE SEQUENCE [LARGE SCALE GENOMIC DNA]</scope>
</reference>
<dbReference type="PROSITE" id="PS50067">
    <property type="entry name" value="KINESIN_MOTOR_2"/>
    <property type="match status" value="1"/>
</dbReference>
<dbReference type="PRINTS" id="PR00380">
    <property type="entry name" value="KINESINHEAVY"/>
</dbReference>
<dbReference type="GO" id="GO:0005875">
    <property type="term" value="C:microtubule associated complex"/>
    <property type="evidence" value="ECO:0007669"/>
    <property type="project" value="TreeGrafter"/>
</dbReference>
<feature type="coiled-coil region" evidence="8">
    <location>
        <begin position="409"/>
        <end position="443"/>
    </location>
</feature>
<dbReference type="GO" id="GO:0007018">
    <property type="term" value="P:microtubule-based movement"/>
    <property type="evidence" value="ECO:0007669"/>
    <property type="project" value="InterPro"/>
</dbReference>
<dbReference type="InterPro" id="IPR027417">
    <property type="entry name" value="P-loop_NTPase"/>
</dbReference>
<keyword evidence="5 8" id="KW-0175">Coiled coil</keyword>
<proteinExistence type="inferred from homology"/>
<accession>A0A7I8VGD0</accession>
<feature type="coiled-coil region" evidence="8">
    <location>
        <begin position="472"/>
        <end position="534"/>
    </location>
</feature>
<keyword evidence="3 7" id="KW-0547">Nucleotide-binding</keyword>
<keyword evidence="2" id="KW-0963">Cytoplasm</keyword>
<gene>
    <name evidence="10" type="ORF">DGYR_LOCUS2560</name>
</gene>
<evidence type="ECO:0000256" key="1">
    <source>
        <dbReference type="ARBA" id="ARBA00004245"/>
    </source>
</evidence>
<dbReference type="PANTHER" id="PTHR47969">
    <property type="entry name" value="CHROMOSOME-ASSOCIATED KINESIN KIF4A-RELATED"/>
    <property type="match status" value="1"/>
</dbReference>
<dbReference type="GO" id="GO:0008017">
    <property type="term" value="F:microtubule binding"/>
    <property type="evidence" value="ECO:0007669"/>
    <property type="project" value="InterPro"/>
</dbReference>
<evidence type="ECO:0000256" key="3">
    <source>
        <dbReference type="ARBA" id="ARBA00022741"/>
    </source>
</evidence>
<evidence type="ECO:0000256" key="6">
    <source>
        <dbReference type="ARBA" id="ARBA00023212"/>
    </source>
</evidence>
<keyword evidence="11" id="KW-1185">Reference proteome</keyword>
<comment type="subcellular location">
    <subcellularLocation>
        <location evidence="1">Cytoplasm</location>
        <location evidence="1">Cytoskeleton</location>
    </subcellularLocation>
</comment>
<feature type="binding site" evidence="7">
    <location>
        <begin position="87"/>
        <end position="94"/>
    </location>
    <ligand>
        <name>ATP</name>
        <dbReference type="ChEBI" id="CHEBI:30616"/>
    </ligand>
</feature>
<dbReference type="EMBL" id="CAJFCJ010000004">
    <property type="protein sequence ID" value="CAD5113599.1"/>
    <property type="molecule type" value="Genomic_DNA"/>
</dbReference>
<evidence type="ECO:0000256" key="4">
    <source>
        <dbReference type="ARBA" id="ARBA00022840"/>
    </source>
</evidence>
<dbReference type="Pfam" id="PF00225">
    <property type="entry name" value="Kinesin"/>
    <property type="match status" value="1"/>
</dbReference>
<evidence type="ECO:0000313" key="10">
    <source>
        <dbReference type="EMBL" id="CAD5113599.1"/>
    </source>
</evidence>
<evidence type="ECO:0000313" key="11">
    <source>
        <dbReference type="Proteomes" id="UP000549394"/>
    </source>
</evidence>
<feature type="coiled-coil region" evidence="8">
    <location>
        <begin position="316"/>
        <end position="378"/>
    </location>
</feature>
<evidence type="ECO:0000256" key="7">
    <source>
        <dbReference type="PROSITE-ProRule" id="PRU00283"/>
    </source>
</evidence>
<dbReference type="SUPFAM" id="SSF52540">
    <property type="entry name" value="P-loop containing nucleoside triphosphate hydrolases"/>
    <property type="match status" value="1"/>
</dbReference>
<dbReference type="Proteomes" id="UP000549394">
    <property type="component" value="Unassembled WGS sequence"/>
</dbReference>